<proteinExistence type="inferred from homology"/>
<feature type="domain" description="NAD-dependent epimerase/dehydratase" evidence="4">
    <location>
        <begin position="453"/>
        <end position="724"/>
    </location>
</feature>
<keyword evidence="1" id="KW-0560">Oxidoreductase</keyword>
<name>A0AAW0D7L0_9AGAR</name>
<dbReference type="PANTHER" id="PTHR10366:SF564">
    <property type="entry name" value="STEROL-4-ALPHA-CARBOXYLATE 3-DEHYDROGENASE, DECARBOXYLATING"/>
    <property type="match status" value="1"/>
</dbReference>
<evidence type="ECO:0000259" key="4">
    <source>
        <dbReference type="Pfam" id="PF01370"/>
    </source>
</evidence>
<evidence type="ECO:0000256" key="2">
    <source>
        <dbReference type="ARBA" id="ARBA00023445"/>
    </source>
</evidence>
<dbReference type="Proteomes" id="UP001383192">
    <property type="component" value="Unassembled WGS sequence"/>
</dbReference>
<dbReference type="InterPro" id="IPR001509">
    <property type="entry name" value="Epimerase_deHydtase"/>
</dbReference>
<dbReference type="InterPro" id="IPR036291">
    <property type="entry name" value="NAD(P)-bd_dom_sf"/>
</dbReference>
<dbReference type="EMBL" id="JAYKXP010000021">
    <property type="protein sequence ID" value="KAK7047142.1"/>
    <property type="molecule type" value="Genomic_DNA"/>
</dbReference>
<accession>A0AAW0D7L0</accession>
<evidence type="ECO:0000256" key="1">
    <source>
        <dbReference type="ARBA" id="ARBA00023002"/>
    </source>
</evidence>
<evidence type="ECO:0000313" key="5">
    <source>
        <dbReference type="EMBL" id="KAK7047142.1"/>
    </source>
</evidence>
<dbReference type="GO" id="GO:0016616">
    <property type="term" value="F:oxidoreductase activity, acting on the CH-OH group of donors, NAD or NADP as acceptor"/>
    <property type="evidence" value="ECO:0007669"/>
    <property type="project" value="TreeGrafter"/>
</dbReference>
<dbReference type="PANTHER" id="PTHR10366">
    <property type="entry name" value="NAD DEPENDENT EPIMERASE/DEHYDRATASE"/>
    <property type="match status" value="1"/>
</dbReference>
<feature type="coiled-coil region" evidence="3">
    <location>
        <begin position="243"/>
        <end position="294"/>
    </location>
</feature>
<comment type="caution">
    <text evidence="5">The sequence shown here is derived from an EMBL/GenBank/DDBJ whole genome shotgun (WGS) entry which is preliminary data.</text>
</comment>
<dbReference type="InterPro" id="IPR050425">
    <property type="entry name" value="NAD(P)_dehydrat-like"/>
</dbReference>
<sequence>MTIPLTLKESETQPAVHVNDHSKGNVQARTPTHSKAIVVDHEDSADVYEFHSFTEEGIDDILSTINTLSIAQLSTSSPPFEVSSIEKKLDILISSLPRSAGRLSSISVLKTAEATVSQISKENHALRETPRKELLSILKKEKVELQAALDKRVSELEESRRLVQQEKTLKEQKGKLVSELRTELSTQRAQVAHLATVVDAEKAKRRSLHTDLQRTNDAYTTEKETVQYLRCREAELLARVTRLEKERNMMKAWSKGLEKEKAEAQLETARLLAMERAKAEARKQEIAALKANIEIWRVSHGKLAAENASYKSRVQHDAVVKIASLEMLQQVQGHARPQGAIYVEPEPSSKAIANCTSSSGYVFVPIRWILSHPYPVGSTIPVSTQEPEKLSDEESAFGSDSSAKWSLVTNASAVRRNSGSCTKTLILSRQLFLSLINVASTMPVVSPTSQSLVLVTGASGYIAAWVARVLLERGHHVRGTVRSESKGKELVEEFTKRVPGYKPGQFDFVIVPDISKPGAFDEAVKGVDAVQHIASPFHMNADDPNELIEPAVKGTVGILESVKKFGGDKVKRVVVTSSCASVMHNSPEPKVFSEEDWNDQSIQDVEEKGRNAANITKYRASKTLAEKAAWKFMKENPELKWDLVTINPPFVFGPATNHVPTPDYLGTSAGDWYKTVMTYEPDAAGKPHAALSAKATSWIDVRDLGEAHVRALEREAAGGHRIIVSAGDTCWQDWLDIANSLTPSPYTKHPFAKGAPGSQKDVSPHVVYKNEKGKQLLSISNDAAGRGEKGEGEWKYRTKEETTKDLLVDFAERGW</sequence>
<feature type="coiled-coil region" evidence="3">
    <location>
        <begin position="109"/>
        <end position="173"/>
    </location>
</feature>
<evidence type="ECO:0000256" key="3">
    <source>
        <dbReference type="SAM" id="Coils"/>
    </source>
</evidence>
<keyword evidence="6" id="KW-1185">Reference proteome</keyword>
<reference evidence="5 6" key="1">
    <citation type="submission" date="2024-01" db="EMBL/GenBank/DDBJ databases">
        <title>A draft genome for a cacao thread blight-causing isolate of Paramarasmius palmivorus.</title>
        <authorList>
            <person name="Baruah I.K."/>
            <person name="Bukari Y."/>
            <person name="Amoako-Attah I."/>
            <person name="Meinhardt L.W."/>
            <person name="Bailey B.A."/>
            <person name="Cohen S.P."/>
        </authorList>
    </citation>
    <scope>NUCLEOTIDE SEQUENCE [LARGE SCALE GENOMIC DNA]</scope>
    <source>
        <strain evidence="5 6">GH-12</strain>
    </source>
</reference>
<protein>
    <recommendedName>
        <fullName evidence="4">NAD-dependent epimerase/dehydratase domain-containing protein</fullName>
    </recommendedName>
</protein>
<gene>
    <name evidence="5" type="ORF">VNI00_006807</name>
</gene>
<keyword evidence="3" id="KW-0175">Coiled coil</keyword>
<dbReference type="AlphaFoldDB" id="A0AAW0D7L0"/>
<organism evidence="5 6">
    <name type="scientific">Paramarasmius palmivorus</name>
    <dbReference type="NCBI Taxonomy" id="297713"/>
    <lineage>
        <taxon>Eukaryota</taxon>
        <taxon>Fungi</taxon>
        <taxon>Dikarya</taxon>
        <taxon>Basidiomycota</taxon>
        <taxon>Agaricomycotina</taxon>
        <taxon>Agaricomycetes</taxon>
        <taxon>Agaricomycetidae</taxon>
        <taxon>Agaricales</taxon>
        <taxon>Marasmiineae</taxon>
        <taxon>Marasmiaceae</taxon>
        <taxon>Paramarasmius</taxon>
    </lineage>
</organism>
<dbReference type="SUPFAM" id="SSF51735">
    <property type="entry name" value="NAD(P)-binding Rossmann-fold domains"/>
    <property type="match status" value="1"/>
</dbReference>
<dbReference type="CDD" id="cd05227">
    <property type="entry name" value="AR_SDR_e"/>
    <property type="match status" value="1"/>
</dbReference>
<comment type="similarity">
    <text evidence="2">Belongs to the NAD(P)-dependent epimerase/dehydratase family. Dihydroflavonol-4-reductase subfamily.</text>
</comment>
<dbReference type="Pfam" id="PF01370">
    <property type="entry name" value="Epimerase"/>
    <property type="match status" value="1"/>
</dbReference>
<evidence type="ECO:0000313" key="6">
    <source>
        <dbReference type="Proteomes" id="UP001383192"/>
    </source>
</evidence>
<dbReference type="Gene3D" id="3.40.50.720">
    <property type="entry name" value="NAD(P)-binding Rossmann-like Domain"/>
    <property type="match status" value="1"/>
</dbReference>